<feature type="compositionally biased region" description="Polar residues" evidence="1">
    <location>
        <begin position="9"/>
        <end position="24"/>
    </location>
</feature>
<comment type="caution">
    <text evidence="2">The sequence shown here is derived from an EMBL/GenBank/DDBJ whole genome shotgun (WGS) entry which is preliminary data.</text>
</comment>
<dbReference type="EMBL" id="JAIWYP010000008">
    <property type="protein sequence ID" value="KAH3785348.1"/>
    <property type="molecule type" value="Genomic_DNA"/>
</dbReference>
<gene>
    <name evidence="2" type="ORF">DPMN_163435</name>
</gene>
<accession>A0A9D4ETF0</accession>
<sequence>MLNEANDLLTATEQQTMHESSKLVQSEPHFDVLKRETNILKNNVKTESSSF</sequence>
<name>A0A9D4ETF0_DREPO</name>
<organism evidence="2 3">
    <name type="scientific">Dreissena polymorpha</name>
    <name type="common">Zebra mussel</name>
    <name type="synonym">Mytilus polymorpha</name>
    <dbReference type="NCBI Taxonomy" id="45954"/>
    <lineage>
        <taxon>Eukaryota</taxon>
        <taxon>Metazoa</taxon>
        <taxon>Spiralia</taxon>
        <taxon>Lophotrochozoa</taxon>
        <taxon>Mollusca</taxon>
        <taxon>Bivalvia</taxon>
        <taxon>Autobranchia</taxon>
        <taxon>Heteroconchia</taxon>
        <taxon>Euheterodonta</taxon>
        <taxon>Imparidentia</taxon>
        <taxon>Neoheterodontei</taxon>
        <taxon>Myida</taxon>
        <taxon>Dreissenoidea</taxon>
        <taxon>Dreissenidae</taxon>
        <taxon>Dreissena</taxon>
    </lineage>
</organism>
<dbReference type="Proteomes" id="UP000828390">
    <property type="component" value="Unassembled WGS sequence"/>
</dbReference>
<keyword evidence="3" id="KW-1185">Reference proteome</keyword>
<reference evidence="2" key="1">
    <citation type="journal article" date="2019" name="bioRxiv">
        <title>The Genome of the Zebra Mussel, Dreissena polymorpha: A Resource for Invasive Species Research.</title>
        <authorList>
            <person name="McCartney M.A."/>
            <person name="Auch B."/>
            <person name="Kono T."/>
            <person name="Mallez S."/>
            <person name="Zhang Y."/>
            <person name="Obille A."/>
            <person name="Becker A."/>
            <person name="Abrahante J.E."/>
            <person name="Garbe J."/>
            <person name="Badalamenti J.P."/>
            <person name="Herman A."/>
            <person name="Mangelson H."/>
            <person name="Liachko I."/>
            <person name="Sullivan S."/>
            <person name="Sone E.D."/>
            <person name="Koren S."/>
            <person name="Silverstein K.A.T."/>
            <person name="Beckman K.B."/>
            <person name="Gohl D.M."/>
        </authorList>
    </citation>
    <scope>NUCLEOTIDE SEQUENCE</scope>
    <source>
        <strain evidence="2">Duluth1</strain>
        <tissue evidence="2">Whole animal</tissue>
    </source>
</reference>
<proteinExistence type="predicted"/>
<feature type="region of interest" description="Disordered" evidence="1">
    <location>
        <begin position="1"/>
        <end position="25"/>
    </location>
</feature>
<evidence type="ECO:0000313" key="3">
    <source>
        <dbReference type="Proteomes" id="UP000828390"/>
    </source>
</evidence>
<evidence type="ECO:0000313" key="2">
    <source>
        <dbReference type="EMBL" id="KAH3785348.1"/>
    </source>
</evidence>
<evidence type="ECO:0000256" key="1">
    <source>
        <dbReference type="SAM" id="MobiDB-lite"/>
    </source>
</evidence>
<dbReference type="AlphaFoldDB" id="A0A9D4ETF0"/>
<protein>
    <submittedName>
        <fullName evidence="2">Uncharacterized protein</fullName>
    </submittedName>
</protein>
<reference evidence="2" key="2">
    <citation type="submission" date="2020-11" db="EMBL/GenBank/DDBJ databases">
        <authorList>
            <person name="McCartney M.A."/>
            <person name="Auch B."/>
            <person name="Kono T."/>
            <person name="Mallez S."/>
            <person name="Becker A."/>
            <person name="Gohl D.M."/>
            <person name="Silverstein K.A.T."/>
            <person name="Koren S."/>
            <person name="Bechman K.B."/>
            <person name="Herman A."/>
            <person name="Abrahante J.E."/>
            <person name="Garbe J."/>
        </authorList>
    </citation>
    <scope>NUCLEOTIDE SEQUENCE</scope>
    <source>
        <strain evidence="2">Duluth1</strain>
        <tissue evidence="2">Whole animal</tissue>
    </source>
</reference>